<dbReference type="InterPro" id="IPR048576">
    <property type="entry name" value="Rv2175c_wHTH"/>
</dbReference>
<evidence type="ECO:0000313" key="5">
    <source>
        <dbReference type="Proteomes" id="UP000642125"/>
    </source>
</evidence>
<evidence type="ECO:0000313" key="4">
    <source>
        <dbReference type="EMBL" id="GIG38081.1"/>
    </source>
</evidence>
<feature type="region of interest" description="Disordered" evidence="1">
    <location>
        <begin position="1"/>
        <end position="20"/>
    </location>
</feature>
<evidence type="ECO:0000259" key="2">
    <source>
        <dbReference type="Pfam" id="PF18367"/>
    </source>
</evidence>
<feature type="domain" description="Rv2175c C-terminal" evidence="2">
    <location>
        <begin position="109"/>
        <end position="161"/>
    </location>
</feature>
<evidence type="ECO:0000259" key="3">
    <source>
        <dbReference type="Pfam" id="PF21531"/>
    </source>
</evidence>
<dbReference type="Pfam" id="PF18367">
    <property type="entry name" value="Rv2175c_C"/>
    <property type="match status" value="1"/>
</dbReference>
<evidence type="ECO:0000256" key="1">
    <source>
        <dbReference type="SAM" id="MobiDB-lite"/>
    </source>
</evidence>
<keyword evidence="5" id="KW-1185">Reference proteome</keyword>
<dbReference type="InterPro" id="IPR041098">
    <property type="entry name" value="Rv2175c_C"/>
</dbReference>
<name>A0A919U519_9CELL</name>
<accession>A0A919U519</accession>
<feature type="domain" description="DNA-binding protein Rv2175c wHTH" evidence="3">
    <location>
        <begin position="34"/>
        <end position="79"/>
    </location>
</feature>
<dbReference type="Pfam" id="PF21531">
    <property type="entry name" value="Rv2175c_wHTH"/>
    <property type="match status" value="1"/>
</dbReference>
<dbReference type="AlphaFoldDB" id="A0A919U519"/>
<feature type="compositionally biased region" description="Basic residues" evidence="1">
    <location>
        <begin position="1"/>
        <end position="13"/>
    </location>
</feature>
<dbReference type="Proteomes" id="UP000642125">
    <property type="component" value="Unassembled WGS sequence"/>
</dbReference>
<reference evidence="4" key="1">
    <citation type="submission" date="2021-01" db="EMBL/GenBank/DDBJ databases">
        <title>Whole genome shotgun sequence of Cellulomonas pakistanensis NBRC 110800.</title>
        <authorList>
            <person name="Komaki H."/>
            <person name="Tamura T."/>
        </authorList>
    </citation>
    <scope>NUCLEOTIDE SEQUENCE</scope>
    <source>
        <strain evidence="4">NBRC 110800</strain>
    </source>
</reference>
<comment type="caution">
    <text evidence="4">The sequence shown here is derived from an EMBL/GenBank/DDBJ whole genome shotgun (WGS) entry which is preliminary data.</text>
</comment>
<organism evidence="4 5">
    <name type="scientific">Cellulomonas pakistanensis</name>
    <dbReference type="NCBI Taxonomy" id="992287"/>
    <lineage>
        <taxon>Bacteria</taxon>
        <taxon>Bacillati</taxon>
        <taxon>Actinomycetota</taxon>
        <taxon>Actinomycetes</taxon>
        <taxon>Micrococcales</taxon>
        <taxon>Cellulomonadaceae</taxon>
        <taxon>Cellulomonas</taxon>
    </lineage>
</organism>
<dbReference type="GO" id="GO:0003677">
    <property type="term" value="F:DNA binding"/>
    <property type="evidence" value="ECO:0007669"/>
    <property type="project" value="InterPro"/>
</dbReference>
<gene>
    <name evidence="4" type="ORF">Cpa01nite_34620</name>
</gene>
<protein>
    <submittedName>
        <fullName evidence="4">Transcriptional regulator</fullName>
    </submittedName>
</protein>
<dbReference type="EMBL" id="BONO01000035">
    <property type="protein sequence ID" value="GIG38081.1"/>
    <property type="molecule type" value="Genomic_DNA"/>
</dbReference>
<proteinExistence type="predicted"/>
<sequence length="162" mass="17341">MRSGRGRSTRPRARPVSTLARVTAQPHPDDLVDSWLTVPDVADELGVDAGRVRRLLKERRLVGVRRGDPPVLSVPAAFLVPVDARNPAAEAGGYEDDEPTVARAAVLASLQGTLSVLGDVGMSDAEAVAWLFTPDESLPGRPVDALRAGHKTEVRRRAQALL</sequence>